<dbReference type="InterPro" id="IPR034746">
    <property type="entry name" value="POTRA"/>
</dbReference>
<dbReference type="Gene3D" id="3.40.50.10960">
    <property type="match status" value="1"/>
</dbReference>
<dbReference type="InterPro" id="IPR005548">
    <property type="entry name" value="Cell_div_FtsQ/DivIB_C"/>
</dbReference>
<dbReference type="EMBL" id="RAPK01000007">
    <property type="protein sequence ID" value="RKD75447.1"/>
    <property type="molecule type" value="Genomic_DNA"/>
</dbReference>
<protein>
    <recommendedName>
        <fullName evidence="8">Cell division protein DivIB</fullName>
    </recommendedName>
</protein>
<evidence type="ECO:0000256" key="3">
    <source>
        <dbReference type="ARBA" id="ARBA00022618"/>
    </source>
</evidence>
<dbReference type="InterPro" id="IPR050487">
    <property type="entry name" value="FtsQ_DivIB"/>
</dbReference>
<name>A0A419V6D4_9BACL</name>
<dbReference type="InterPro" id="IPR013685">
    <property type="entry name" value="POTRA_FtsQ_type"/>
</dbReference>
<feature type="region of interest" description="Disordered" evidence="9">
    <location>
        <begin position="245"/>
        <end position="335"/>
    </location>
</feature>
<dbReference type="GO" id="GO:0032153">
    <property type="term" value="C:cell division site"/>
    <property type="evidence" value="ECO:0007669"/>
    <property type="project" value="UniProtKB-UniRule"/>
</dbReference>
<dbReference type="Pfam" id="PF08478">
    <property type="entry name" value="POTRA_1"/>
    <property type="match status" value="1"/>
</dbReference>
<comment type="subcellular location">
    <subcellularLocation>
        <location evidence="8">Cell membrane</location>
        <topology evidence="8">Single-pass type II membrane protein</topology>
    </subcellularLocation>
    <subcellularLocation>
        <location evidence="1">Membrane</location>
    </subcellularLocation>
    <text evidence="8">Localizes to the division septum.</text>
</comment>
<evidence type="ECO:0000313" key="11">
    <source>
        <dbReference type="EMBL" id="RKD75447.1"/>
    </source>
</evidence>
<evidence type="ECO:0000259" key="10">
    <source>
        <dbReference type="PROSITE" id="PS51779"/>
    </source>
</evidence>
<keyword evidence="6 8" id="KW-0472">Membrane</keyword>
<evidence type="ECO:0000256" key="8">
    <source>
        <dbReference type="HAMAP-Rule" id="MF_00912"/>
    </source>
</evidence>
<dbReference type="GO" id="GO:0043093">
    <property type="term" value="P:FtsZ-dependent cytokinesis"/>
    <property type="evidence" value="ECO:0007669"/>
    <property type="project" value="UniProtKB-UniRule"/>
</dbReference>
<evidence type="ECO:0000256" key="1">
    <source>
        <dbReference type="ARBA" id="ARBA00004370"/>
    </source>
</evidence>
<organism evidence="11 12">
    <name type="scientific">Sinobaca qinghaiensis</name>
    <dbReference type="NCBI Taxonomy" id="342944"/>
    <lineage>
        <taxon>Bacteria</taxon>
        <taxon>Bacillati</taxon>
        <taxon>Bacillota</taxon>
        <taxon>Bacilli</taxon>
        <taxon>Bacillales</taxon>
        <taxon>Sporolactobacillaceae</taxon>
        <taxon>Sinobaca</taxon>
    </lineage>
</organism>
<dbReference type="InterPro" id="IPR026580">
    <property type="entry name" value="DivIB"/>
</dbReference>
<evidence type="ECO:0000256" key="9">
    <source>
        <dbReference type="SAM" id="MobiDB-lite"/>
    </source>
</evidence>
<reference evidence="11 12" key="1">
    <citation type="submission" date="2018-09" db="EMBL/GenBank/DDBJ databases">
        <title>Genomic Encyclopedia of Archaeal and Bacterial Type Strains, Phase II (KMG-II): from individual species to whole genera.</title>
        <authorList>
            <person name="Goeker M."/>
        </authorList>
    </citation>
    <scope>NUCLEOTIDE SEQUENCE [LARGE SCALE GENOMIC DNA]</scope>
    <source>
        <strain evidence="11 12">DSM 17008</strain>
    </source>
</reference>
<evidence type="ECO:0000313" key="12">
    <source>
        <dbReference type="Proteomes" id="UP000285120"/>
    </source>
</evidence>
<comment type="similarity">
    <text evidence="8">Belongs to the FtsQ/DivIB family. DivIB subfamily.</text>
</comment>
<proteinExistence type="inferred from homology"/>
<keyword evidence="5 8" id="KW-1133">Transmembrane helix</keyword>
<feature type="transmembrane region" description="Helical" evidence="8">
    <location>
        <begin position="28"/>
        <end position="45"/>
    </location>
</feature>
<comment type="caution">
    <text evidence="11">The sequence shown here is derived from an EMBL/GenBank/DDBJ whole genome shotgun (WGS) entry which is preliminary data.</text>
</comment>
<dbReference type="PANTHER" id="PTHR37820:SF1">
    <property type="entry name" value="CELL DIVISION PROTEIN FTSQ"/>
    <property type="match status" value="1"/>
</dbReference>
<gene>
    <name evidence="8" type="primary">divIB</name>
    <name evidence="11" type="ORF">ATL39_1146</name>
</gene>
<dbReference type="PROSITE" id="PS51779">
    <property type="entry name" value="POTRA"/>
    <property type="match status" value="1"/>
</dbReference>
<feature type="domain" description="POTRA" evidence="10">
    <location>
        <begin position="50"/>
        <end position="120"/>
    </location>
</feature>
<sequence length="335" mass="36791">MSDKKVVPIEERIPTLQEQRRKRSNRRFVIYLSIFLILIGLVIYFQSPLSNIRAVEVEGNQIAEKNVIIETSGIVTGENIWSVDRGSAEAEIEELEEVQEASISRSLPGRVVIDITEQERVGYVMSEGTFIPVLTTGAVLRNKPSEQIPSDAPLLHGFSDEEKLERFSKEMSKAGDGIRNSISEVIFSPTEEDPNELKLYMNDGIEVESTIPGFAEHMASYPSVSAEVDRSVPGVLHMKLTPYFESDEEAEEESGTGEEDLPAEEGGNDGAPEEAAAEEAGEAAESSEEEVPAEDPVEVETDEVPAEETEESADENGDISETAPENEESTPVNEE</sequence>
<evidence type="ECO:0000256" key="7">
    <source>
        <dbReference type="ARBA" id="ARBA00023306"/>
    </source>
</evidence>
<accession>A0A419V6D4</accession>
<keyword evidence="7 8" id="KW-0131">Cell cycle</keyword>
<evidence type="ECO:0000256" key="5">
    <source>
        <dbReference type="ARBA" id="ARBA00022989"/>
    </source>
</evidence>
<dbReference type="Pfam" id="PF03799">
    <property type="entry name" value="FtsQ_DivIB_C"/>
    <property type="match status" value="1"/>
</dbReference>
<dbReference type="GO" id="GO:0005886">
    <property type="term" value="C:plasma membrane"/>
    <property type="evidence" value="ECO:0007669"/>
    <property type="project" value="UniProtKB-SubCell"/>
</dbReference>
<keyword evidence="2 8" id="KW-1003">Cell membrane</keyword>
<comment type="function">
    <text evidence="8">Cell division protein that may be involved in stabilizing or promoting the assembly of the division complex.</text>
</comment>
<evidence type="ECO:0000256" key="6">
    <source>
        <dbReference type="ARBA" id="ARBA00023136"/>
    </source>
</evidence>
<dbReference type="RefSeq" id="WP_170146844.1">
    <property type="nucleotide sequence ID" value="NZ_RAPK01000007.1"/>
</dbReference>
<dbReference type="AlphaFoldDB" id="A0A419V6D4"/>
<evidence type="ECO:0000256" key="4">
    <source>
        <dbReference type="ARBA" id="ARBA00022692"/>
    </source>
</evidence>
<dbReference type="Gene3D" id="3.10.20.310">
    <property type="entry name" value="membrane protein fhac"/>
    <property type="match status" value="1"/>
</dbReference>
<dbReference type="PANTHER" id="PTHR37820">
    <property type="entry name" value="CELL DIVISION PROTEIN DIVIB"/>
    <property type="match status" value="1"/>
</dbReference>
<dbReference type="HAMAP" id="MF_00912">
    <property type="entry name" value="DivIB"/>
    <property type="match status" value="1"/>
</dbReference>
<keyword evidence="3 8" id="KW-0132">Cell division</keyword>
<keyword evidence="4 8" id="KW-0812">Transmembrane</keyword>
<evidence type="ECO:0000256" key="2">
    <source>
        <dbReference type="ARBA" id="ARBA00022475"/>
    </source>
</evidence>
<dbReference type="Proteomes" id="UP000285120">
    <property type="component" value="Unassembled WGS sequence"/>
</dbReference>
<keyword evidence="12" id="KW-1185">Reference proteome</keyword>